<dbReference type="EMBL" id="BARU01013377">
    <property type="protein sequence ID" value="GAH36140.1"/>
    <property type="molecule type" value="Genomic_DNA"/>
</dbReference>
<evidence type="ECO:0000313" key="4">
    <source>
        <dbReference type="EMBL" id="GAH36140.1"/>
    </source>
</evidence>
<gene>
    <name evidence="4" type="ORF">S03H2_24196</name>
</gene>
<dbReference type="InterPro" id="IPR001207">
    <property type="entry name" value="Transposase_mutator"/>
</dbReference>
<proteinExistence type="predicted"/>
<evidence type="ECO:0000256" key="1">
    <source>
        <dbReference type="ARBA" id="ARBA00022578"/>
    </source>
</evidence>
<dbReference type="NCBIfam" id="NF033543">
    <property type="entry name" value="transpos_IS256"/>
    <property type="match status" value="1"/>
</dbReference>
<reference evidence="4" key="1">
    <citation type="journal article" date="2014" name="Front. Microbiol.">
        <title>High frequency of phylogenetically diverse reductive dehalogenase-homologous genes in deep subseafloor sedimentary metagenomes.</title>
        <authorList>
            <person name="Kawai M."/>
            <person name="Futagami T."/>
            <person name="Toyoda A."/>
            <person name="Takaki Y."/>
            <person name="Nishi S."/>
            <person name="Hori S."/>
            <person name="Arai W."/>
            <person name="Tsubouchi T."/>
            <person name="Morono Y."/>
            <person name="Uchiyama I."/>
            <person name="Ito T."/>
            <person name="Fujiyama A."/>
            <person name="Inagaki F."/>
            <person name="Takami H."/>
        </authorList>
    </citation>
    <scope>NUCLEOTIDE SEQUENCE</scope>
    <source>
        <strain evidence="4">Expedition CK06-06</strain>
    </source>
</reference>
<feature type="non-terminal residue" evidence="4">
    <location>
        <position position="1"/>
    </location>
</feature>
<feature type="non-terminal residue" evidence="4">
    <location>
        <position position="203"/>
    </location>
</feature>
<sequence length="203" mass="23428">LVQTYLQEYLEQEMACHLGALPYERTQHRRGHRNGYKPRQLNTRVGKLFLSVPQTRDGSFSTELFERYQRSEKALLSCLQEMVIQGVATRRVAKITESLCGLDFSKSQVSAICKKLDTEIQAWLNRPLEQPYPYVFVDARYEKIRRDHKVESHGALIALGVNDQGKRDILGVEVCNTENDTNWSDFFHSLIQRGLRGVRLVIS</sequence>
<dbReference type="GO" id="GO:0004803">
    <property type="term" value="F:transposase activity"/>
    <property type="evidence" value="ECO:0007669"/>
    <property type="project" value="InterPro"/>
</dbReference>
<dbReference type="AlphaFoldDB" id="X1FUD2"/>
<protein>
    <recommendedName>
        <fullName evidence="5">Mutator family transposase</fullName>
    </recommendedName>
</protein>
<evidence type="ECO:0000256" key="2">
    <source>
        <dbReference type="ARBA" id="ARBA00023125"/>
    </source>
</evidence>
<comment type="caution">
    <text evidence="4">The sequence shown here is derived from an EMBL/GenBank/DDBJ whole genome shotgun (WGS) entry which is preliminary data.</text>
</comment>
<keyword evidence="1" id="KW-0815">Transposition</keyword>
<evidence type="ECO:0008006" key="5">
    <source>
        <dbReference type="Google" id="ProtNLM"/>
    </source>
</evidence>
<organism evidence="4">
    <name type="scientific">marine sediment metagenome</name>
    <dbReference type="NCBI Taxonomy" id="412755"/>
    <lineage>
        <taxon>unclassified sequences</taxon>
        <taxon>metagenomes</taxon>
        <taxon>ecological metagenomes</taxon>
    </lineage>
</organism>
<dbReference type="PANTHER" id="PTHR33217">
    <property type="entry name" value="TRANSPOSASE FOR INSERTION SEQUENCE ELEMENT IS1081"/>
    <property type="match status" value="1"/>
</dbReference>
<dbReference type="GO" id="GO:0006313">
    <property type="term" value="P:DNA transposition"/>
    <property type="evidence" value="ECO:0007669"/>
    <property type="project" value="InterPro"/>
</dbReference>
<dbReference type="PANTHER" id="PTHR33217:SF7">
    <property type="entry name" value="TRANSPOSASE FOR INSERTION SEQUENCE ELEMENT IS1081"/>
    <property type="match status" value="1"/>
</dbReference>
<dbReference type="Pfam" id="PF00872">
    <property type="entry name" value="Transposase_mut"/>
    <property type="match status" value="1"/>
</dbReference>
<keyword evidence="2" id="KW-0238">DNA-binding</keyword>
<name>X1FUD2_9ZZZZ</name>
<keyword evidence="3" id="KW-0233">DNA recombination</keyword>
<accession>X1FUD2</accession>
<dbReference type="GO" id="GO:0003677">
    <property type="term" value="F:DNA binding"/>
    <property type="evidence" value="ECO:0007669"/>
    <property type="project" value="UniProtKB-KW"/>
</dbReference>
<evidence type="ECO:0000256" key="3">
    <source>
        <dbReference type="ARBA" id="ARBA00023172"/>
    </source>
</evidence>